<dbReference type="OrthoDB" id="3794485at2759"/>
<proteinExistence type="predicted"/>
<dbReference type="Proteomes" id="UP000192596">
    <property type="component" value="Unassembled WGS sequence"/>
</dbReference>
<feature type="compositionally biased region" description="Polar residues" evidence="2">
    <location>
        <begin position="535"/>
        <end position="556"/>
    </location>
</feature>
<organism evidence="3 4">
    <name type="scientific">Cryoendolithus antarcticus</name>
    <dbReference type="NCBI Taxonomy" id="1507870"/>
    <lineage>
        <taxon>Eukaryota</taxon>
        <taxon>Fungi</taxon>
        <taxon>Dikarya</taxon>
        <taxon>Ascomycota</taxon>
        <taxon>Pezizomycotina</taxon>
        <taxon>Dothideomycetes</taxon>
        <taxon>Dothideomycetidae</taxon>
        <taxon>Cladosporiales</taxon>
        <taxon>Cladosporiaceae</taxon>
        <taxon>Cryoendolithus</taxon>
    </lineage>
</organism>
<evidence type="ECO:0000256" key="1">
    <source>
        <dbReference type="ARBA" id="ARBA00023242"/>
    </source>
</evidence>
<sequence>MDLPTNDQMGAPAYFIYRDTSAACENGAAAPLAFFPAKDSDELFDALRAKYSHIKSHADRVREATIEFFMEEQTSLTVSTTTSTIPVIYDTTGDLSPWQQSWPSESMTTLSSPETMSLATPSFCEYSQQPPQVRHSSAGLSSSVASPRALENMTSVFSLSTSEQPKQRVRRKMTEAEKVEYRKRRIFKACEKCKARKRKCIHNEPDVDKPTRKVAKSQSTSKKNLYAAVRSEAHDAIDFDFESFINDIDVKAPSNDFGDFTLMYDDDLALEISFDSVLDFSNTQTPFEQPQPGHQPPLNWDDQTLQYDFWPSQMSSHNTSVDTPSSDGSLQLRHDSSSGDQLDWRQDVTALASDNTGLGQTWLDSEVNTATGVASHAQQRRVAPHSWGVSGVLQGDAVHTVKVSYNGLDTSNHSFVLSRSSGGSSQDPRTLQHDATIAPLVTDAAPCVGIATERGASRVNNSGLQTAIANISDGPMSANGNNGTVPGGITRNGNGINGTSINGTIINGTIVNGTTVNGTAVNGTAVNGTAVNGTPLNGTQRPTPSATPQLATTSALSARPSPFDTAPSHAAHRASASDHYVQLLTMKRRASNMPAPRPLLQTIPIPPVAPISQHANLQVNGSAYPWLDTPHVHNPAGNGTLEAPVKLQLSAFASTEENGRATELAGMYRVVTESDTQRRKDHHGRPSAGTSFSAIVVARALVAFAVLALCAVLSRIAGIHLGVEPTMLVLALVAPLGSLEVKSRRDDAGKQSTHLRSSVRRLIDGAATTAMMSVLGHRTVAWTVV</sequence>
<dbReference type="STRING" id="1507870.A0A1V8SB66"/>
<evidence type="ECO:0000313" key="3">
    <source>
        <dbReference type="EMBL" id="OQN96428.1"/>
    </source>
</evidence>
<name>A0A1V8SB66_9PEZI</name>
<reference evidence="4" key="1">
    <citation type="submission" date="2017-03" db="EMBL/GenBank/DDBJ databases">
        <title>Genomes of endolithic fungi from Antarctica.</title>
        <authorList>
            <person name="Coleine C."/>
            <person name="Masonjones S."/>
            <person name="Stajich J.E."/>
        </authorList>
    </citation>
    <scope>NUCLEOTIDE SEQUENCE [LARGE SCALE GENOMIC DNA]</scope>
    <source>
        <strain evidence="4">CCFEE 5527</strain>
    </source>
</reference>
<feature type="region of interest" description="Disordered" evidence="2">
    <location>
        <begin position="531"/>
        <end position="574"/>
    </location>
</feature>
<dbReference type="GO" id="GO:0008270">
    <property type="term" value="F:zinc ion binding"/>
    <property type="evidence" value="ECO:0007669"/>
    <property type="project" value="InterPro"/>
</dbReference>
<gene>
    <name evidence="3" type="ORF">B0A48_17484</name>
</gene>
<dbReference type="InParanoid" id="A0A1V8SB66"/>
<dbReference type="InterPro" id="IPR001138">
    <property type="entry name" value="Zn2Cys6_DnaBD"/>
</dbReference>
<protein>
    <submittedName>
        <fullName evidence="3">Uncharacterized protein</fullName>
    </submittedName>
</protein>
<evidence type="ECO:0000256" key="2">
    <source>
        <dbReference type="SAM" id="MobiDB-lite"/>
    </source>
</evidence>
<dbReference type="AlphaFoldDB" id="A0A1V8SB66"/>
<dbReference type="CDD" id="cd00067">
    <property type="entry name" value="GAL4"/>
    <property type="match status" value="1"/>
</dbReference>
<feature type="region of interest" description="Disordered" evidence="2">
    <location>
        <begin position="283"/>
        <end position="302"/>
    </location>
</feature>
<dbReference type="GO" id="GO:0000981">
    <property type="term" value="F:DNA-binding transcription factor activity, RNA polymerase II-specific"/>
    <property type="evidence" value="ECO:0007669"/>
    <property type="project" value="InterPro"/>
</dbReference>
<evidence type="ECO:0000313" key="4">
    <source>
        <dbReference type="Proteomes" id="UP000192596"/>
    </source>
</evidence>
<keyword evidence="1" id="KW-0539">Nucleus</keyword>
<keyword evidence="4" id="KW-1185">Reference proteome</keyword>
<accession>A0A1V8SB66</accession>
<feature type="compositionally biased region" description="Polar residues" evidence="2">
    <location>
        <begin position="313"/>
        <end position="329"/>
    </location>
</feature>
<comment type="caution">
    <text evidence="3">The sequence shown here is derived from an EMBL/GenBank/DDBJ whole genome shotgun (WGS) entry which is preliminary data.</text>
</comment>
<feature type="region of interest" description="Disordered" evidence="2">
    <location>
        <begin position="313"/>
        <end position="340"/>
    </location>
</feature>
<dbReference type="EMBL" id="NAJO01000066">
    <property type="protein sequence ID" value="OQN96428.1"/>
    <property type="molecule type" value="Genomic_DNA"/>
</dbReference>